<keyword evidence="2" id="KW-1185">Reference proteome</keyword>
<dbReference type="AlphaFoldDB" id="A0A507ZJY1"/>
<gene>
    <name evidence="1" type="ORF">FKR84_10310</name>
</gene>
<evidence type="ECO:0000313" key="2">
    <source>
        <dbReference type="Proteomes" id="UP000317169"/>
    </source>
</evidence>
<dbReference type="Gene3D" id="3.30.530.20">
    <property type="match status" value="1"/>
</dbReference>
<dbReference type="RefSeq" id="WP_141422229.1">
    <property type="nucleotide sequence ID" value="NZ_VIAR01000010.1"/>
</dbReference>
<proteinExistence type="predicted"/>
<evidence type="ECO:0000313" key="1">
    <source>
        <dbReference type="EMBL" id="TQD36991.1"/>
    </source>
</evidence>
<dbReference type="CDD" id="cd07812">
    <property type="entry name" value="SRPBCC"/>
    <property type="match status" value="1"/>
</dbReference>
<dbReference type="SUPFAM" id="SSF55961">
    <property type="entry name" value="Bet v1-like"/>
    <property type="match status" value="1"/>
</dbReference>
<dbReference type="OrthoDB" id="191189at2"/>
<dbReference type="InterPro" id="IPR023393">
    <property type="entry name" value="START-like_dom_sf"/>
</dbReference>
<dbReference type="InterPro" id="IPR019587">
    <property type="entry name" value="Polyketide_cyclase/dehydratase"/>
</dbReference>
<protein>
    <submittedName>
        <fullName evidence="1">SRPBCC family protein</fullName>
    </submittedName>
</protein>
<reference evidence="1 2" key="1">
    <citation type="submission" date="2019-06" db="EMBL/GenBank/DDBJ databases">
        <title>Flavibacter putida gen. nov., sp. nov., a novel marine bacterium of the family Flavobacteriaceae isolated from coastal seawater.</title>
        <authorList>
            <person name="Feng X."/>
        </authorList>
    </citation>
    <scope>NUCLEOTIDE SEQUENCE [LARGE SCALE GENOMIC DNA]</scope>
    <source>
        <strain evidence="1 2">PLHSN227</strain>
    </source>
</reference>
<dbReference type="EMBL" id="VIAR01000010">
    <property type="protein sequence ID" value="TQD36991.1"/>
    <property type="molecule type" value="Genomic_DNA"/>
</dbReference>
<dbReference type="Pfam" id="PF10604">
    <property type="entry name" value="Polyketide_cyc2"/>
    <property type="match status" value="1"/>
</dbReference>
<accession>A0A507ZJY1</accession>
<comment type="caution">
    <text evidence="1">The sequence shown here is derived from an EMBL/GenBank/DDBJ whole genome shotgun (WGS) entry which is preliminary data.</text>
</comment>
<organism evidence="1 2">
    <name type="scientific">Haloflavibacter putidus</name>
    <dbReference type="NCBI Taxonomy" id="2576776"/>
    <lineage>
        <taxon>Bacteria</taxon>
        <taxon>Pseudomonadati</taxon>
        <taxon>Bacteroidota</taxon>
        <taxon>Flavobacteriia</taxon>
        <taxon>Flavobacteriales</taxon>
        <taxon>Flavobacteriaceae</taxon>
        <taxon>Haloflavibacter</taxon>
    </lineage>
</organism>
<name>A0A507ZJY1_9FLAO</name>
<sequence>MKIAIAIDIKASKQEVWNVITNIENSEKTISGIDKVEILNNPKDSMIGLKWKETRTLFGKPSTETMWITEAVENKYYKTRAESNGAIYQTILKLSEKENTTSLTMEFNSEAISLKAKIMAFIFGRIIGKSMKKLIKKDLIDIKTASENK</sequence>
<dbReference type="Proteomes" id="UP000317169">
    <property type="component" value="Unassembled WGS sequence"/>
</dbReference>